<comment type="function">
    <text evidence="1">Phosphorylase b kinase catalyzes the phosphorylation of serine in certain substrates, including troponin I. The alpha chain may bind calmodulin.</text>
</comment>
<evidence type="ECO:0000256" key="6">
    <source>
        <dbReference type="ARBA" id="ARBA00022553"/>
    </source>
</evidence>
<evidence type="ECO:0000256" key="8">
    <source>
        <dbReference type="ARBA" id="ARBA00022860"/>
    </source>
</evidence>
<evidence type="ECO:0000256" key="5">
    <source>
        <dbReference type="ARBA" id="ARBA00022475"/>
    </source>
</evidence>
<dbReference type="InterPro" id="IPR012341">
    <property type="entry name" value="6hp_glycosidase-like_sf"/>
</dbReference>
<evidence type="ECO:0000256" key="1">
    <source>
        <dbReference type="ARBA" id="ARBA00002837"/>
    </source>
</evidence>
<keyword evidence="7 14" id="KW-0321">Glycogen metabolism</keyword>
<evidence type="ECO:0000256" key="7">
    <source>
        <dbReference type="ARBA" id="ARBA00022600"/>
    </source>
</evidence>
<dbReference type="SUPFAM" id="SSF48208">
    <property type="entry name" value="Six-hairpin glycosidases"/>
    <property type="match status" value="1"/>
</dbReference>
<evidence type="ECO:0000313" key="17">
    <source>
        <dbReference type="Ensembl" id="ENSLCAP00010052574.1"/>
    </source>
</evidence>
<evidence type="ECO:0000313" key="18">
    <source>
        <dbReference type="Proteomes" id="UP000314980"/>
    </source>
</evidence>
<accession>A0A4W6FPY0</accession>
<dbReference type="FunFam" id="1.50.10.10:FF:000004">
    <property type="entry name" value="Phosphorylase b kinase regulatory subunit"/>
    <property type="match status" value="1"/>
</dbReference>
<proteinExistence type="inferred from homology"/>
<comment type="similarity">
    <text evidence="4 14">Belongs to the phosphorylase b kinase regulatory chain family.</text>
</comment>
<keyword evidence="6" id="KW-0597">Phosphoprotein</keyword>
<dbReference type="Pfam" id="PF19292">
    <property type="entry name" value="KPBB_C"/>
    <property type="match status" value="1"/>
</dbReference>
<dbReference type="Proteomes" id="UP000314980">
    <property type="component" value="Unassembled WGS sequence"/>
</dbReference>
<keyword evidence="5 14" id="KW-1003">Cell membrane</keyword>
<protein>
    <recommendedName>
        <fullName evidence="14">Phosphorylase b kinase regulatory subunit</fullName>
    </recommendedName>
</protein>
<dbReference type="GO" id="GO:0005886">
    <property type="term" value="C:plasma membrane"/>
    <property type="evidence" value="ECO:0007669"/>
    <property type="project" value="UniProtKB-SubCell"/>
</dbReference>
<dbReference type="GO" id="GO:0005516">
    <property type="term" value="F:calmodulin binding"/>
    <property type="evidence" value="ECO:0007669"/>
    <property type="project" value="UniProtKB-KW"/>
</dbReference>
<keyword evidence="11 13" id="KW-0449">Lipoprotein</keyword>
<dbReference type="AlphaFoldDB" id="A0A4W6FPY0"/>
<dbReference type="Ensembl" id="ENSLCAT00010053935.1">
    <property type="protein sequence ID" value="ENSLCAP00010052574.1"/>
    <property type="gene ID" value="ENSLCAG00010024349.1"/>
</dbReference>
<keyword evidence="8 14" id="KW-0112">Calmodulin-binding</keyword>
<evidence type="ECO:0000259" key="15">
    <source>
        <dbReference type="Pfam" id="PF00723"/>
    </source>
</evidence>
<evidence type="ECO:0000259" key="16">
    <source>
        <dbReference type="Pfam" id="PF19292"/>
    </source>
</evidence>
<dbReference type="Pfam" id="PF00723">
    <property type="entry name" value="Glyco_hydro_15"/>
    <property type="match status" value="1"/>
</dbReference>
<dbReference type="InterPro" id="IPR008734">
    <property type="entry name" value="PHK_A/B_su"/>
</dbReference>
<keyword evidence="9 14" id="KW-0472">Membrane</keyword>
<comment type="subcellular location">
    <subcellularLocation>
        <location evidence="2 14">Cell membrane</location>
        <topology evidence="2 14">Lipid-anchor</topology>
        <orientation evidence="2 14">Cytoplasmic side</orientation>
    </subcellularLocation>
</comment>
<dbReference type="GO" id="GO:0005964">
    <property type="term" value="C:phosphorylase kinase complex"/>
    <property type="evidence" value="ECO:0007669"/>
    <property type="project" value="TreeGrafter"/>
</dbReference>
<sequence>MRSRSNSGVKLDNYARIVQQTILKHQDPVTGLLPGSTDQPDAWVRDNVYSILSVWALSLAYRKNADRDEDKAKAYELEQSVVKLMRGVLQCIMRQLDKVEKFKYSRSTSDSLHAKYNTRTCATVVGDDQWGHLQVDATSLFLFFLAQMTASGLHIVYTQDEVDVVQNLMFYIEAAYKVADYGMWERGDKTNQGITEINASSIGMAKAALEALDDLNLFGAKGGPGSVVHALADDIQHCQSILTSMLPRASISKEVDAGVLAIISYPAFAVEDMSIVNMTKEEIISKLQGRYGCCRFLRDGHKTPKEDPNRLYYESAELKLFENIECEWPLFWTYLILDGIFINSPEQVQEYQEALEGILIKQKDGIRLVPELYSVPADKVEEEYMNPHSVERVPMGKCPLKWGQSLYILGNLLSEGFLAPGEIDPLNRRFSTIPKPDVVVQVSILAETEEIKELLVKNGIYVETVADIHPIHVQPSRVLSHIYARLGRNPRLGLTGRPYRRIGVLGTSKFYIIRNTMFAFTPQFIDHQQFYMALDNKMIVEMLRTEIAYLSSRWRMTGRPTVTFPISQTMLTEDRTNLDPAVLATLKKLQDVVTSAPCDSCDTFVTFFNYFSILFLLSHLHMSFLSSLTEADDLAQYLDHLLAHAAPKKPKKQVGGLSRFKAAATKTKEMVSLMNKAQDLNVHSEWIPNLGLDIPDTPQKIPALADTRLLFDLCCFVQTPDVAVMAESGIPRDASGNIDYSALVQLLKETQNLQDQADILYILFKDQGMDWDTQLHGKGSTVRSLLTDLYDKAGELKHWGLIRMISGMLRKKVEELDSACSDLLAHQKHLTVGLPPEPREKTITAPIPPDQLAVLIDEASDNNISVAILTQEIMVYLAMSIRTQPSLFSEMFRLRIGLIIQVMATELAQSLNCSGEEATESLMSLSPSELKNLLHHILSGKEFGVQRSVREMEAGVSPAISIHHLGNVGATKSERAGISKLKSDMKMVGSCGREIKTRLSQRSTESLDIPESIPVAKDTRHGQWLRRRRLDGALNRVPVGFYQKVWKILQKCHGLSIEGFVLPSSTTREMTPGEIKFSVHVETVLNRVPQPEYRQLLVEAILVLTMLADVEIESIGSIIHVEKIVHIANDMFYKDQMDLGAEEHILERDPSTGVCRLLYDSAPSGRFGSMTYLTKAVAVYVQDFLPSGSCAVQ</sequence>
<organism evidence="17 18">
    <name type="scientific">Lates calcarifer</name>
    <name type="common">Barramundi</name>
    <name type="synonym">Holocentrus calcarifer</name>
    <dbReference type="NCBI Taxonomy" id="8187"/>
    <lineage>
        <taxon>Eukaryota</taxon>
        <taxon>Metazoa</taxon>
        <taxon>Chordata</taxon>
        <taxon>Craniata</taxon>
        <taxon>Vertebrata</taxon>
        <taxon>Euteleostomi</taxon>
        <taxon>Actinopterygii</taxon>
        <taxon>Neopterygii</taxon>
        <taxon>Teleostei</taxon>
        <taxon>Neoteleostei</taxon>
        <taxon>Acanthomorphata</taxon>
        <taxon>Carangaria</taxon>
        <taxon>Carangaria incertae sedis</taxon>
        <taxon>Centropomidae</taxon>
        <taxon>Lates</taxon>
    </lineage>
</organism>
<dbReference type="GeneTree" id="ENSGT00950000183118"/>
<evidence type="ECO:0000256" key="9">
    <source>
        <dbReference type="ARBA" id="ARBA00023136"/>
    </source>
</evidence>
<keyword evidence="12 13" id="KW-0636">Prenylation</keyword>
<dbReference type="PANTHER" id="PTHR10749">
    <property type="entry name" value="PHOSPHORYLASE B KINASE REGULATORY SUBUNIT"/>
    <property type="match status" value="1"/>
</dbReference>
<dbReference type="PANTHER" id="PTHR10749:SF4">
    <property type="entry name" value="PHOSPHORYLASE B KINASE REGULATORY SUBUNIT ALPHA, SKELETAL MUSCLE ISOFORM"/>
    <property type="match status" value="1"/>
</dbReference>
<dbReference type="Gene3D" id="1.50.10.10">
    <property type="match status" value="1"/>
</dbReference>
<comment type="PTM">
    <text evidence="13">Although the final Cys may be farnesylated, the terminal tripeptide is probably not removed, and the C-terminus is not methylated.</text>
</comment>
<reference evidence="18" key="1">
    <citation type="submission" date="2015-09" db="EMBL/GenBank/DDBJ databases">
        <authorList>
            <person name="Sai Rama Sridatta P."/>
        </authorList>
    </citation>
    <scope>NUCLEOTIDE SEQUENCE [LARGE SCALE GENOMIC DNA]</scope>
</reference>
<keyword evidence="18" id="KW-1185">Reference proteome</keyword>
<evidence type="ECO:0000256" key="12">
    <source>
        <dbReference type="ARBA" id="ARBA00023289"/>
    </source>
</evidence>
<comment type="pathway">
    <text evidence="3 14">Glycan biosynthesis; glycogen metabolism.</text>
</comment>
<evidence type="ECO:0000256" key="3">
    <source>
        <dbReference type="ARBA" id="ARBA00005131"/>
    </source>
</evidence>
<dbReference type="UniPathway" id="UPA00163"/>
<dbReference type="GO" id="GO:0005977">
    <property type="term" value="P:glycogen metabolic process"/>
    <property type="evidence" value="ECO:0007669"/>
    <property type="project" value="UniProtKB-UniPathway"/>
</dbReference>
<name>A0A4W6FPY0_LATCA</name>
<evidence type="ECO:0000256" key="13">
    <source>
        <dbReference type="PIRSR" id="PIRSR608734-50"/>
    </source>
</evidence>
<evidence type="ECO:0000256" key="2">
    <source>
        <dbReference type="ARBA" id="ARBA00004342"/>
    </source>
</evidence>
<evidence type="ECO:0000256" key="14">
    <source>
        <dbReference type="RuleBase" id="RU364123"/>
    </source>
</evidence>
<reference evidence="17" key="3">
    <citation type="submission" date="2025-09" db="UniProtKB">
        <authorList>
            <consortium name="Ensembl"/>
        </authorList>
    </citation>
    <scope>IDENTIFICATION</scope>
</reference>
<feature type="domain" description="GH15-like" evidence="15">
    <location>
        <begin position="8"/>
        <end position="897"/>
    </location>
</feature>
<evidence type="ECO:0000256" key="10">
    <source>
        <dbReference type="ARBA" id="ARBA00023277"/>
    </source>
</evidence>
<reference evidence="17" key="2">
    <citation type="submission" date="2025-08" db="UniProtKB">
        <authorList>
            <consortium name="Ensembl"/>
        </authorList>
    </citation>
    <scope>IDENTIFICATION</scope>
</reference>
<gene>
    <name evidence="17" type="primary">phka1a</name>
</gene>
<keyword evidence="10 14" id="KW-0119">Carbohydrate metabolism</keyword>
<dbReference type="InterPro" id="IPR008928">
    <property type="entry name" value="6-hairpin_glycosidase_sf"/>
</dbReference>
<feature type="domain" description="Phosphorylase b kinase regulatory subunit alpha/beta C-terminal" evidence="16">
    <location>
        <begin position="1014"/>
        <end position="1109"/>
    </location>
</feature>
<evidence type="ECO:0000256" key="4">
    <source>
        <dbReference type="ARBA" id="ARBA00007128"/>
    </source>
</evidence>
<feature type="lipid moiety-binding region" description="S-farnesyl cysteine" evidence="13">
    <location>
        <position position="1190"/>
    </location>
</feature>
<dbReference type="InterPro" id="IPR045583">
    <property type="entry name" value="KPBA/B_C"/>
</dbReference>
<evidence type="ECO:0000256" key="11">
    <source>
        <dbReference type="ARBA" id="ARBA00023288"/>
    </source>
</evidence>
<dbReference type="InterPro" id="IPR011613">
    <property type="entry name" value="GH15-like"/>
</dbReference>